<sequence>MERRPFIVIALEVVLGALAIMVGPVGALGMAAVALGIFKNTSIYFFSYSSLTVEDISDHELRLKVYSATGTTIAVCALEIIVKGALVFLQFLTITKNGVNSKTKILRLVDIVVSFLMAGGLIVCGVLLTVYGKESVWRDPINRVSADTTGIFIRQAMTTAGVFCFMGTALFILVAVLMLVFLVKDWKRREIRTNSASRQGNTAERETTGNEQGTNQTQI</sequence>
<keyword evidence="2" id="KW-1133">Transmembrane helix</keyword>
<evidence type="ECO:0000256" key="1">
    <source>
        <dbReference type="SAM" id="MobiDB-lite"/>
    </source>
</evidence>
<feature type="transmembrane region" description="Helical" evidence="2">
    <location>
        <begin position="72"/>
        <end position="93"/>
    </location>
</feature>
<evidence type="ECO:0000313" key="3">
    <source>
        <dbReference type="EMBL" id="CAI8037070.1"/>
    </source>
</evidence>
<protein>
    <submittedName>
        <fullName evidence="3">Uncharacterized protein</fullName>
    </submittedName>
</protein>
<gene>
    <name evidence="3" type="ORF">GBAR_LOCUS20739</name>
</gene>
<proteinExistence type="predicted"/>
<evidence type="ECO:0000256" key="2">
    <source>
        <dbReference type="SAM" id="Phobius"/>
    </source>
</evidence>
<feature type="transmembrane region" description="Helical" evidence="2">
    <location>
        <begin position="7"/>
        <end position="38"/>
    </location>
</feature>
<dbReference type="EMBL" id="CASHTH010002910">
    <property type="protein sequence ID" value="CAI8037070.1"/>
    <property type="molecule type" value="Genomic_DNA"/>
</dbReference>
<evidence type="ECO:0000313" key="4">
    <source>
        <dbReference type="Proteomes" id="UP001174909"/>
    </source>
</evidence>
<feature type="region of interest" description="Disordered" evidence="1">
    <location>
        <begin position="194"/>
        <end position="219"/>
    </location>
</feature>
<feature type="transmembrane region" description="Helical" evidence="2">
    <location>
        <begin position="151"/>
        <end position="183"/>
    </location>
</feature>
<name>A0AA35SVW3_GEOBA</name>
<feature type="compositionally biased region" description="Low complexity" evidence="1">
    <location>
        <begin position="209"/>
        <end position="219"/>
    </location>
</feature>
<dbReference type="Proteomes" id="UP001174909">
    <property type="component" value="Unassembled WGS sequence"/>
</dbReference>
<feature type="transmembrane region" description="Helical" evidence="2">
    <location>
        <begin position="105"/>
        <end position="131"/>
    </location>
</feature>
<dbReference type="AlphaFoldDB" id="A0AA35SVW3"/>
<comment type="caution">
    <text evidence="3">The sequence shown here is derived from an EMBL/GenBank/DDBJ whole genome shotgun (WGS) entry which is preliminary data.</text>
</comment>
<keyword evidence="2" id="KW-0472">Membrane</keyword>
<reference evidence="3" key="1">
    <citation type="submission" date="2023-03" db="EMBL/GenBank/DDBJ databases">
        <authorList>
            <person name="Steffen K."/>
            <person name="Cardenas P."/>
        </authorList>
    </citation>
    <scope>NUCLEOTIDE SEQUENCE</scope>
</reference>
<keyword evidence="2" id="KW-0812">Transmembrane</keyword>
<accession>A0AA35SVW3</accession>
<organism evidence="3 4">
    <name type="scientific">Geodia barretti</name>
    <name type="common">Barrett's horny sponge</name>
    <dbReference type="NCBI Taxonomy" id="519541"/>
    <lineage>
        <taxon>Eukaryota</taxon>
        <taxon>Metazoa</taxon>
        <taxon>Porifera</taxon>
        <taxon>Demospongiae</taxon>
        <taxon>Heteroscleromorpha</taxon>
        <taxon>Tetractinellida</taxon>
        <taxon>Astrophorina</taxon>
        <taxon>Geodiidae</taxon>
        <taxon>Geodia</taxon>
    </lineage>
</organism>
<keyword evidence="4" id="KW-1185">Reference proteome</keyword>